<proteinExistence type="predicted"/>
<name>A0ACB9ZLD8_CATRO</name>
<protein>
    <submittedName>
        <fullName evidence="1">Uncharacterized protein</fullName>
    </submittedName>
</protein>
<gene>
    <name evidence="1" type="ORF">M9H77_34415</name>
</gene>
<evidence type="ECO:0000313" key="2">
    <source>
        <dbReference type="Proteomes" id="UP001060085"/>
    </source>
</evidence>
<keyword evidence="2" id="KW-1185">Reference proteome</keyword>
<reference evidence="2" key="1">
    <citation type="journal article" date="2023" name="Nat. Plants">
        <title>Single-cell RNA sequencing provides a high-resolution roadmap for understanding the multicellular compartmentation of specialized metabolism.</title>
        <authorList>
            <person name="Sun S."/>
            <person name="Shen X."/>
            <person name="Li Y."/>
            <person name="Li Y."/>
            <person name="Wang S."/>
            <person name="Li R."/>
            <person name="Zhang H."/>
            <person name="Shen G."/>
            <person name="Guo B."/>
            <person name="Wei J."/>
            <person name="Xu J."/>
            <person name="St-Pierre B."/>
            <person name="Chen S."/>
            <person name="Sun C."/>
        </authorList>
    </citation>
    <scope>NUCLEOTIDE SEQUENCE [LARGE SCALE GENOMIC DNA]</scope>
</reference>
<dbReference type="EMBL" id="CM044708">
    <property type="protein sequence ID" value="KAI5648410.1"/>
    <property type="molecule type" value="Genomic_DNA"/>
</dbReference>
<evidence type="ECO:0000313" key="1">
    <source>
        <dbReference type="EMBL" id="KAI5648410.1"/>
    </source>
</evidence>
<sequence>MQPKTITKILFFSPPPPSDQAETAMPKTTQTVNKNGKGNNRKITETLPAAAESDLMADKAVPSKQRRQTAASVQELGRGADDKKNGTIKRRSTERPQQGVDHNDSYGGTETKRRRRATVTVSRSEERRRRQKVSGAEKRRRRNG</sequence>
<dbReference type="Proteomes" id="UP001060085">
    <property type="component" value="Linkage Group LG08"/>
</dbReference>
<accession>A0ACB9ZLD8</accession>
<comment type="caution">
    <text evidence="1">The sequence shown here is derived from an EMBL/GenBank/DDBJ whole genome shotgun (WGS) entry which is preliminary data.</text>
</comment>
<organism evidence="1 2">
    <name type="scientific">Catharanthus roseus</name>
    <name type="common">Madagascar periwinkle</name>
    <name type="synonym">Vinca rosea</name>
    <dbReference type="NCBI Taxonomy" id="4058"/>
    <lineage>
        <taxon>Eukaryota</taxon>
        <taxon>Viridiplantae</taxon>
        <taxon>Streptophyta</taxon>
        <taxon>Embryophyta</taxon>
        <taxon>Tracheophyta</taxon>
        <taxon>Spermatophyta</taxon>
        <taxon>Magnoliopsida</taxon>
        <taxon>eudicotyledons</taxon>
        <taxon>Gunneridae</taxon>
        <taxon>Pentapetalae</taxon>
        <taxon>asterids</taxon>
        <taxon>lamiids</taxon>
        <taxon>Gentianales</taxon>
        <taxon>Apocynaceae</taxon>
        <taxon>Rauvolfioideae</taxon>
        <taxon>Vinceae</taxon>
        <taxon>Catharanthinae</taxon>
        <taxon>Catharanthus</taxon>
    </lineage>
</organism>